<feature type="compositionally biased region" description="Basic and acidic residues" evidence="1">
    <location>
        <begin position="199"/>
        <end position="210"/>
    </location>
</feature>
<dbReference type="Gene3D" id="2.30.30.140">
    <property type="match status" value="2"/>
</dbReference>
<dbReference type="AlphaFoldDB" id="A0AA38RG06"/>
<dbReference type="Pfam" id="PF07039">
    <property type="entry name" value="SGF29_Tudor"/>
    <property type="match status" value="1"/>
</dbReference>
<sequence>MSLQRSRNSRGPSRNGGGQGEEVQLWQQIKEELRGTIDKINGSNDNARAIIAQESFISKNKTAANVEAEERKLEDLFRSSIRGTENVVSQIEEVKSKLEILSALQKAKEIEAQPAAVTGSSRTGGLLSGTGRNSSRTGGTRERERDRDRDPASLYEFDGAGDSPVPSPIGSHTRKLGGGAGGGAASDRSGNRDSVPPRGGDRDTPAKADSAEPQLPGAGPASAAQRSKVTFIKGQDVAFKPKPANPGESTDWYLGKVQQVLGEGKSRRYKVKDEDPDLPPEQRQEYRTSASSMIPIPPAGAELSELEKGKTVLALYPDSTTFYKAEVMGTDAATGKVNLRFEGEENSGTLQVVERRYVVEYRS</sequence>
<feature type="compositionally biased region" description="Basic and acidic residues" evidence="1">
    <location>
        <begin position="139"/>
        <end position="151"/>
    </location>
</feature>
<dbReference type="PANTHER" id="PTHR21539">
    <property type="entry name" value="SAGA-ASSOCIATED FACTOR 29"/>
    <property type="match status" value="1"/>
</dbReference>
<dbReference type="InterPro" id="IPR010750">
    <property type="entry name" value="SGF29_tudor-like_dom"/>
</dbReference>
<feature type="region of interest" description="Disordered" evidence="1">
    <location>
        <begin position="1"/>
        <end position="23"/>
    </location>
</feature>
<feature type="compositionally biased region" description="Low complexity" evidence="1">
    <location>
        <begin position="1"/>
        <end position="13"/>
    </location>
</feature>
<feature type="region of interest" description="Disordered" evidence="1">
    <location>
        <begin position="263"/>
        <end position="297"/>
    </location>
</feature>
<name>A0AA38RG06_9PEZI</name>
<dbReference type="GO" id="GO:0000124">
    <property type="term" value="C:SAGA complex"/>
    <property type="evidence" value="ECO:0007669"/>
    <property type="project" value="InterPro"/>
</dbReference>
<protein>
    <submittedName>
        <fullName evidence="3">SAGA-associated factor 29</fullName>
    </submittedName>
</protein>
<dbReference type="EMBL" id="JANBVO010000015">
    <property type="protein sequence ID" value="KAJ9145052.1"/>
    <property type="molecule type" value="Genomic_DNA"/>
</dbReference>
<dbReference type="PANTHER" id="PTHR21539:SF0">
    <property type="entry name" value="SAGA-ASSOCIATED FACTOR 29"/>
    <property type="match status" value="1"/>
</dbReference>
<feature type="region of interest" description="Disordered" evidence="1">
    <location>
        <begin position="234"/>
        <end position="253"/>
    </location>
</feature>
<evidence type="ECO:0000256" key="1">
    <source>
        <dbReference type="SAM" id="MobiDB-lite"/>
    </source>
</evidence>
<organism evidence="3 4">
    <name type="scientific">Pleurostoma richardsiae</name>
    <dbReference type="NCBI Taxonomy" id="41990"/>
    <lineage>
        <taxon>Eukaryota</taxon>
        <taxon>Fungi</taxon>
        <taxon>Dikarya</taxon>
        <taxon>Ascomycota</taxon>
        <taxon>Pezizomycotina</taxon>
        <taxon>Sordariomycetes</taxon>
        <taxon>Sordariomycetidae</taxon>
        <taxon>Calosphaeriales</taxon>
        <taxon>Pleurostomataceae</taxon>
        <taxon>Pleurostoma</taxon>
    </lineage>
</organism>
<evidence type="ECO:0000313" key="3">
    <source>
        <dbReference type="EMBL" id="KAJ9145052.1"/>
    </source>
</evidence>
<dbReference type="CDD" id="cd20393">
    <property type="entry name" value="Tudor_SGF29_rpt1"/>
    <property type="match status" value="1"/>
</dbReference>
<dbReference type="Proteomes" id="UP001174694">
    <property type="component" value="Unassembled WGS sequence"/>
</dbReference>
<comment type="caution">
    <text evidence="3">The sequence shown here is derived from an EMBL/GenBank/DDBJ whole genome shotgun (WGS) entry which is preliminary data.</text>
</comment>
<dbReference type="InterPro" id="IPR047288">
    <property type="entry name" value="Tudor_SGF29_rpt1"/>
</dbReference>
<proteinExistence type="predicted"/>
<evidence type="ECO:0000313" key="4">
    <source>
        <dbReference type="Proteomes" id="UP001174694"/>
    </source>
</evidence>
<gene>
    <name evidence="3" type="ORF">NKR23_g5507</name>
</gene>
<feature type="domain" description="SGF29 C-terminal" evidence="2">
    <location>
        <begin position="227"/>
        <end position="363"/>
    </location>
</feature>
<dbReference type="InterPro" id="IPR037802">
    <property type="entry name" value="SGF29"/>
</dbReference>
<keyword evidence="4" id="KW-1185">Reference proteome</keyword>
<feature type="region of interest" description="Disordered" evidence="1">
    <location>
        <begin position="110"/>
        <end position="229"/>
    </location>
</feature>
<reference evidence="3" key="1">
    <citation type="submission" date="2022-07" db="EMBL/GenBank/DDBJ databases">
        <title>Fungi with potential for degradation of polypropylene.</title>
        <authorList>
            <person name="Gostincar C."/>
        </authorList>
    </citation>
    <scope>NUCLEOTIDE SEQUENCE</scope>
    <source>
        <strain evidence="3">EXF-13308</strain>
    </source>
</reference>
<accession>A0AA38RG06</accession>
<dbReference type="PROSITE" id="PS51518">
    <property type="entry name" value="SGF29_C"/>
    <property type="match status" value="1"/>
</dbReference>
<feature type="compositionally biased region" description="Low complexity" evidence="1">
    <location>
        <begin position="118"/>
        <end position="138"/>
    </location>
</feature>
<evidence type="ECO:0000259" key="2">
    <source>
        <dbReference type="PROSITE" id="PS51518"/>
    </source>
</evidence>